<organism evidence="1 2">
    <name type="scientific">Notoacmeibacter ruber</name>
    <dbReference type="NCBI Taxonomy" id="2670375"/>
    <lineage>
        <taxon>Bacteria</taxon>
        <taxon>Pseudomonadati</taxon>
        <taxon>Pseudomonadota</taxon>
        <taxon>Alphaproteobacteria</taxon>
        <taxon>Hyphomicrobiales</taxon>
        <taxon>Notoacmeibacteraceae</taxon>
        <taxon>Notoacmeibacter</taxon>
    </lineage>
</organism>
<protein>
    <submittedName>
        <fullName evidence="1">Uncharacterized protein</fullName>
    </submittedName>
</protein>
<comment type="caution">
    <text evidence="1">The sequence shown here is derived from an EMBL/GenBank/DDBJ whole genome shotgun (WGS) entry which is preliminary data.</text>
</comment>
<dbReference type="Proteomes" id="UP000281094">
    <property type="component" value="Unassembled WGS sequence"/>
</dbReference>
<evidence type="ECO:0000313" key="2">
    <source>
        <dbReference type="Proteomes" id="UP000281094"/>
    </source>
</evidence>
<accession>A0A3L7JEJ9</accession>
<dbReference type="AlphaFoldDB" id="A0A3L7JEJ9"/>
<keyword evidence="2" id="KW-1185">Reference proteome</keyword>
<reference evidence="1 2" key="1">
    <citation type="submission" date="2018-10" db="EMBL/GenBank/DDBJ databases">
        <title>Notoacmeibacter sp. M2BS9Y-3-1, whole genome shotgun sequence.</title>
        <authorList>
            <person name="Tuo L."/>
        </authorList>
    </citation>
    <scope>NUCLEOTIDE SEQUENCE [LARGE SCALE GENOMIC DNA]</scope>
    <source>
        <strain evidence="1 2">M2BS9Y-3-1</strain>
    </source>
</reference>
<proteinExistence type="predicted"/>
<dbReference type="EMBL" id="RCWN01000001">
    <property type="protein sequence ID" value="RLQ88900.1"/>
    <property type="molecule type" value="Genomic_DNA"/>
</dbReference>
<sequence length="124" mass="13651">MLLAILTALAGWAFKIFRQKTGWQIVALLNPIVDQALRAGVDYAANELKERADKGMRIDVKNDAISLAAGYAIDHIPETLAHFGIRKDGDDKLIKMVRARMGEWLGEEKAGSVKQPTPIAQPAR</sequence>
<name>A0A3L7JEJ9_9HYPH</name>
<dbReference type="RefSeq" id="WP_121645868.1">
    <property type="nucleotide sequence ID" value="NZ_RCWN01000001.1"/>
</dbReference>
<gene>
    <name evidence="1" type="ORF">D8780_12355</name>
</gene>
<evidence type="ECO:0000313" key="1">
    <source>
        <dbReference type="EMBL" id="RLQ88900.1"/>
    </source>
</evidence>